<evidence type="ECO:0000313" key="2">
    <source>
        <dbReference type="Proteomes" id="UP000029553"/>
    </source>
</evidence>
<gene>
    <name evidence="1" type="ORF">P353_17025</name>
</gene>
<organism evidence="1 2">
    <name type="scientific">Comamonas testosteroni</name>
    <name type="common">Pseudomonas testosteroni</name>
    <dbReference type="NCBI Taxonomy" id="285"/>
    <lineage>
        <taxon>Bacteria</taxon>
        <taxon>Pseudomonadati</taxon>
        <taxon>Pseudomonadota</taxon>
        <taxon>Betaproteobacteria</taxon>
        <taxon>Burkholderiales</taxon>
        <taxon>Comamonadaceae</taxon>
        <taxon>Comamonas</taxon>
    </lineage>
</organism>
<reference evidence="1 2" key="1">
    <citation type="submission" date="2013-09" db="EMBL/GenBank/DDBJ databases">
        <title>High correlation between genotypes and phenotypes of environmental bacteria Comamonas testosteroni strains.</title>
        <authorList>
            <person name="Liu L."/>
            <person name="Zhu W."/>
            <person name="Xia X."/>
            <person name="Xu B."/>
            <person name="Luo M."/>
            <person name="Wang G."/>
        </authorList>
    </citation>
    <scope>NUCLEOTIDE SEQUENCE [LARGE SCALE GENOMIC DNA]</scope>
    <source>
        <strain evidence="1 2">JL40</strain>
    </source>
</reference>
<name>A0A096GRM4_COMTE</name>
<accession>A0A096GRM4</accession>
<sequence>MTEAIYVAGFYICFVWAIKQHFSMRSLRRDMDAAEEKIMRYQIAVDEIDKWCGHESAEARLIAAFISASGEGRGMNAGTPRENEVCDISGTRDQLRRLKQRVQTDTQSAEPYAVLVREIGETSFFDHRPVRPGTEQHLAAMRNPALDYVELYSSAQGERADSRDVIRELIGKHRAELEHNHYAYFELAYTRRTGWMAWITDKPLNSGPVINPDRKVLCSGQGDTPEEACSAAIEAAKGK</sequence>
<protein>
    <submittedName>
        <fullName evidence="1">Uncharacterized protein</fullName>
    </submittedName>
</protein>
<dbReference type="AlphaFoldDB" id="A0A096GRM4"/>
<dbReference type="RefSeq" id="WP_052084901.1">
    <property type="nucleotide sequence ID" value="NZ_AWOR01000057.1"/>
</dbReference>
<proteinExistence type="predicted"/>
<evidence type="ECO:0000313" key="1">
    <source>
        <dbReference type="EMBL" id="KGH27850.1"/>
    </source>
</evidence>
<comment type="caution">
    <text evidence="1">The sequence shown here is derived from an EMBL/GenBank/DDBJ whole genome shotgun (WGS) entry which is preliminary data.</text>
</comment>
<dbReference type="EMBL" id="AWOR01000057">
    <property type="protein sequence ID" value="KGH27850.1"/>
    <property type="molecule type" value="Genomic_DNA"/>
</dbReference>
<dbReference type="Proteomes" id="UP000029553">
    <property type="component" value="Unassembled WGS sequence"/>
</dbReference>